<keyword evidence="4" id="KW-0963">Cytoplasm</keyword>
<dbReference type="EMBL" id="KE560959">
    <property type="protein sequence ID" value="EPZ34420.1"/>
    <property type="molecule type" value="Genomic_DNA"/>
</dbReference>
<feature type="domain" description="TPX2 central" evidence="10">
    <location>
        <begin position="221"/>
        <end position="342"/>
    </location>
</feature>
<evidence type="ECO:0000313" key="11">
    <source>
        <dbReference type="EMBL" id="EPZ34420.1"/>
    </source>
</evidence>
<dbReference type="GO" id="GO:0060236">
    <property type="term" value="P:regulation of mitotic spindle organization"/>
    <property type="evidence" value="ECO:0007669"/>
    <property type="project" value="InterPro"/>
</dbReference>
<evidence type="ECO:0000256" key="3">
    <source>
        <dbReference type="ARBA" id="ARBA00005885"/>
    </source>
</evidence>
<dbReference type="GO" id="GO:0005874">
    <property type="term" value="C:microtubule"/>
    <property type="evidence" value="ECO:0007669"/>
    <property type="project" value="InterPro"/>
</dbReference>
<comment type="subcellular location">
    <subcellularLocation>
        <location evidence="2">Cytoplasm</location>
        <location evidence="2">Cytoskeleton</location>
        <location evidence="2">Spindle</location>
    </subcellularLocation>
    <subcellularLocation>
        <location evidence="1">Nucleus</location>
    </subcellularLocation>
</comment>
<sequence>MSKIDNLVAEKSKLSRQTELDENICNIFSQNGFIAEDDDLFFDASQNISREETPNPFKRLKRSSRRISLYSPGANFQITDNKEGENNCDEKATLKEYRDEHQFLNANKYTSTKPLKSTKPLTVPQEFNFILATRNRTRHRMTLRPRKSIKVGLEKMKPEKKKAKVTSPKPFRLNLAGKPKPQPMNSPYVPLAERLKKEFDDQIDRTLRKNWTTTVKNNGQDLTVPKSPLLLTKSRIKPISNSSELEEEIIQSIKPFKANPVDPRVLNSAGDYGVPKIKKCKPTEAMFATDERLKMHHEKENVSKENLSEFKANPVPVEIFERIVGVPAKKQIPLTEPKSPAITKIVKEAKCDDMVPKKKRKRAHSFDGTLPGDFIMMQKKEKFKRLIEQQKEEERKLSEFKAQPLPPLEPGLLPKVAKKSPTIPVPFSLSDSVRRKEQVLEDGHDEYQFKANPLPPDTVFIPKKSTKPLTQAEDILLQTEVRCQERRLFDDHVKQVKQQEEQMQKEKEIEMQEEQVREMRKKLVHKAQPIRKYSQIKIKPSSKVLTEPKSPSIKKSAMK</sequence>
<feature type="region of interest" description="Disordered" evidence="8">
    <location>
        <begin position="157"/>
        <end position="186"/>
    </location>
</feature>
<dbReference type="OrthoDB" id="1684416at2759"/>
<evidence type="ECO:0000259" key="9">
    <source>
        <dbReference type="Pfam" id="PF06886"/>
    </source>
</evidence>
<evidence type="ECO:0000259" key="10">
    <source>
        <dbReference type="Pfam" id="PF12214"/>
    </source>
</evidence>
<keyword evidence="5" id="KW-0206">Cytoskeleton</keyword>
<dbReference type="Proteomes" id="UP000030755">
    <property type="component" value="Unassembled WGS sequence"/>
</dbReference>
<accession>A0A075AVY0</accession>
<dbReference type="HOGENOM" id="CLU_487577_0_0_1"/>
<evidence type="ECO:0000256" key="6">
    <source>
        <dbReference type="ARBA" id="ARBA00023242"/>
    </source>
</evidence>
<keyword evidence="12" id="KW-1185">Reference proteome</keyword>
<dbReference type="InterPro" id="IPR027330">
    <property type="entry name" value="TPX2_central_dom"/>
</dbReference>
<feature type="coiled-coil region" evidence="7">
    <location>
        <begin position="376"/>
        <end position="403"/>
    </location>
</feature>
<evidence type="ECO:0000256" key="7">
    <source>
        <dbReference type="SAM" id="Coils"/>
    </source>
</evidence>
<evidence type="ECO:0000256" key="1">
    <source>
        <dbReference type="ARBA" id="ARBA00004123"/>
    </source>
</evidence>
<dbReference type="PANTHER" id="PTHR14326">
    <property type="entry name" value="TARGETING PROTEIN FOR XKLP2"/>
    <property type="match status" value="1"/>
</dbReference>
<comment type="similarity">
    <text evidence="3">Belongs to the TPX2 family.</text>
</comment>
<dbReference type="InterPro" id="IPR009675">
    <property type="entry name" value="TPX2_fam"/>
</dbReference>
<feature type="compositionally biased region" description="Basic residues" evidence="8">
    <location>
        <begin position="520"/>
        <end position="529"/>
    </location>
</feature>
<dbReference type="Pfam" id="PF06886">
    <property type="entry name" value="TPX2"/>
    <property type="match status" value="1"/>
</dbReference>
<dbReference type="GO" id="GO:0005819">
    <property type="term" value="C:spindle"/>
    <property type="evidence" value="ECO:0007669"/>
    <property type="project" value="UniProtKB-SubCell"/>
</dbReference>
<dbReference type="GO" id="GO:0005634">
    <property type="term" value="C:nucleus"/>
    <property type="evidence" value="ECO:0007669"/>
    <property type="project" value="UniProtKB-SubCell"/>
</dbReference>
<dbReference type="AlphaFoldDB" id="A0A075AVY0"/>
<evidence type="ECO:0000256" key="5">
    <source>
        <dbReference type="ARBA" id="ARBA00023212"/>
    </source>
</evidence>
<dbReference type="PANTHER" id="PTHR14326:SF44">
    <property type="entry name" value="TARGETING PROTEIN FOR XKLP2"/>
    <property type="match status" value="1"/>
</dbReference>
<reference evidence="11 12" key="1">
    <citation type="journal article" date="2013" name="Curr. Biol.">
        <title>Shared signatures of parasitism and phylogenomics unite Cryptomycota and microsporidia.</title>
        <authorList>
            <person name="James T.Y."/>
            <person name="Pelin A."/>
            <person name="Bonen L."/>
            <person name="Ahrendt S."/>
            <person name="Sain D."/>
            <person name="Corradi N."/>
            <person name="Stajich J.E."/>
        </authorList>
    </citation>
    <scope>NUCLEOTIDE SEQUENCE [LARGE SCALE GENOMIC DNA]</scope>
    <source>
        <strain evidence="11 12">CSF55</strain>
    </source>
</reference>
<evidence type="ECO:0000256" key="8">
    <source>
        <dbReference type="SAM" id="MobiDB-lite"/>
    </source>
</evidence>
<dbReference type="InterPro" id="IPR027329">
    <property type="entry name" value="TPX2_C"/>
</dbReference>
<feature type="domain" description="TPX2 C-terminal" evidence="9">
    <location>
        <begin position="477"/>
        <end position="546"/>
    </location>
</feature>
<evidence type="ECO:0000313" key="12">
    <source>
        <dbReference type="Proteomes" id="UP000030755"/>
    </source>
</evidence>
<gene>
    <name evidence="11" type="ORF">O9G_000607</name>
</gene>
<dbReference type="STRING" id="988480.A0A075AVY0"/>
<name>A0A075AVY0_ROZAC</name>
<feature type="region of interest" description="Disordered" evidence="8">
    <location>
        <begin position="520"/>
        <end position="559"/>
    </location>
</feature>
<proteinExistence type="inferred from homology"/>
<dbReference type="OMA" id="EQENINP"/>
<dbReference type="Pfam" id="PF12214">
    <property type="entry name" value="TPX2_importin"/>
    <property type="match status" value="1"/>
</dbReference>
<protein>
    <submittedName>
        <fullName evidence="11">TPX2 domain-containing protein</fullName>
    </submittedName>
</protein>
<evidence type="ECO:0000256" key="2">
    <source>
        <dbReference type="ARBA" id="ARBA00004186"/>
    </source>
</evidence>
<keyword evidence="6" id="KW-0539">Nucleus</keyword>
<organism evidence="11 12">
    <name type="scientific">Rozella allomycis (strain CSF55)</name>
    <dbReference type="NCBI Taxonomy" id="988480"/>
    <lineage>
        <taxon>Eukaryota</taxon>
        <taxon>Fungi</taxon>
        <taxon>Fungi incertae sedis</taxon>
        <taxon>Cryptomycota</taxon>
        <taxon>Cryptomycota incertae sedis</taxon>
        <taxon>Rozella</taxon>
    </lineage>
</organism>
<keyword evidence="7" id="KW-0175">Coiled coil</keyword>
<evidence type="ECO:0000256" key="4">
    <source>
        <dbReference type="ARBA" id="ARBA00022490"/>
    </source>
</evidence>